<reference evidence="3" key="1">
    <citation type="submission" date="2022-11" db="UniProtKB">
        <authorList>
            <consortium name="WormBaseParasite"/>
        </authorList>
    </citation>
    <scope>IDENTIFICATION</scope>
</reference>
<evidence type="ECO:0000313" key="2">
    <source>
        <dbReference type="Proteomes" id="UP000887540"/>
    </source>
</evidence>
<feature type="transmembrane region" description="Helical" evidence="1">
    <location>
        <begin position="20"/>
        <end position="43"/>
    </location>
</feature>
<keyword evidence="1" id="KW-0472">Membrane</keyword>
<protein>
    <submittedName>
        <fullName evidence="3">Uncharacterized protein</fullName>
    </submittedName>
</protein>
<keyword evidence="2" id="KW-1185">Reference proteome</keyword>
<keyword evidence="1" id="KW-1133">Transmembrane helix</keyword>
<sequence length="74" mass="8696">MLLWFTYAVLKKSHRMMLPYLILAIFFILFGLISEILLAITIVKPHLPVAQFMMKICYTDMMDMKNAMLKALVR</sequence>
<evidence type="ECO:0000256" key="1">
    <source>
        <dbReference type="SAM" id="Phobius"/>
    </source>
</evidence>
<accession>A0A914CJ27</accession>
<name>A0A914CJ27_9BILA</name>
<dbReference type="WBParaSite" id="ACRNAN_scaffold11160.g27478.t1">
    <property type="protein sequence ID" value="ACRNAN_scaffold11160.g27478.t1"/>
    <property type="gene ID" value="ACRNAN_scaffold11160.g27478"/>
</dbReference>
<dbReference type="Proteomes" id="UP000887540">
    <property type="component" value="Unplaced"/>
</dbReference>
<keyword evidence="1" id="KW-0812">Transmembrane</keyword>
<organism evidence="2 3">
    <name type="scientific">Acrobeloides nanus</name>
    <dbReference type="NCBI Taxonomy" id="290746"/>
    <lineage>
        <taxon>Eukaryota</taxon>
        <taxon>Metazoa</taxon>
        <taxon>Ecdysozoa</taxon>
        <taxon>Nematoda</taxon>
        <taxon>Chromadorea</taxon>
        <taxon>Rhabditida</taxon>
        <taxon>Tylenchina</taxon>
        <taxon>Cephalobomorpha</taxon>
        <taxon>Cephaloboidea</taxon>
        <taxon>Cephalobidae</taxon>
        <taxon>Acrobeloides</taxon>
    </lineage>
</organism>
<dbReference type="AlphaFoldDB" id="A0A914CJ27"/>
<evidence type="ECO:0000313" key="3">
    <source>
        <dbReference type="WBParaSite" id="ACRNAN_scaffold11160.g27478.t1"/>
    </source>
</evidence>
<proteinExistence type="predicted"/>